<feature type="compositionally biased region" description="Pro residues" evidence="1">
    <location>
        <begin position="51"/>
        <end position="61"/>
    </location>
</feature>
<dbReference type="AlphaFoldDB" id="A0AB39TPB7"/>
<dbReference type="EMBL" id="CP163445">
    <property type="protein sequence ID" value="XDQ81073.1"/>
    <property type="molecule type" value="Genomic_DNA"/>
</dbReference>
<protein>
    <submittedName>
        <fullName evidence="2">Uncharacterized protein</fullName>
    </submittedName>
</protein>
<organism evidence="2">
    <name type="scientific">Streptomyces sp. Y1</name>
    <dbReference type="NCBI Taxonomy" id="3238634"/>
    <lineage>
        <taxon>Bacteria</taxon>
        <taxon>Bacillati</taxon>
        <taxon>Actinomycetota</taxon>
        <taxon>Actinomycetes</taxon>
        <taxon>Kitasatosporales</taxon>
        <taxon>Streptomycetaceae</taxon>
        <taxon>Streptomyces</taxon>
    </lineage>
</organism>
<evidence type="ECO:0000313" key="2">
    <source>
        <dbReference type="EMBL" id="XDQ81073.1"/>
    </source>
</evidence>
<sequence>MTPTPTAPSPGELAYDARAKRLGVVMDTIAGLVYLRPPHGGTEWTTRPQDISPPPPAPSPA</sequence>
<name>A0AB39TPB7_9ACTN</name>
<evidence type="ECO:0000256" key="1">
    <source>
        <dbReference type="SAM" id="MobiDB-lite"/>
    </source>
</evidence>
<accession>A0AB39TPB7</accession>
<proteinExistence type="predicted"/>
<reference evidence="2" key="1">
    <citation type="submission" date="2024-07" db="EMBL/GenBank/DDBJ databases">
        <authorList>
            <person name="Yu S.T."/>
        </authorList>
    </citation>
    <scope>NUCLEOTIDE SEQUENCE</scope>
    <source>
        <strain evidence="2">Y1</strain>
    </source>
</reference>
<feature type="region of interest" description="Disordered" evidence="1">
    <location>
        <begin position="38"/>
        <end position="61"/>
    </location>
</feature>
<dbReference type="RefSeq" id="WP_369184080.1">
    <property type="nucleotide sequence ID" value="NZ_CP163445.1"/>
</dbReference>
<gene>
    <name evidence="2" type="ORF">AB2U05_22730</name>
</gene>